<dbReference type="EMBL" id="MU167208">
    <property type="protein sequence ID" value="KAG0152467.1"/>
    <property type="molecule type" value="Genomic_DNA"/>
</dbReference>
<protein>
    <submittedName>
        <fullName evidence="1">Uncharacterized protein</fullName>
    </submittedName>
</protein>
<sequence>YSLLPAIDLDGLLAVVFQEGSYLCEDFENFLEFNLLTRMNPYLLPSSVLIIENAWIHYGGKIDELCEEQG</sequence>
<evidence type="ECO:0000313" key="2">
    <source>
        <dbReference type="Proteomes" id="UP000886653"/>
    </source>
</evidence>
<dbReference type="AlphaFoldDB" id="A0A9P6THG1"/>
<reference evidence="1" key="1">
    <citation type="submission" date="2013-11" db="EMBL/GenBank/DDBJ databases">
        <title>Genome sequence of the fusiform rust pathogen reveals effectors for host alternation and coevolution with pine.</title>
        <authorList>
            <consortium name="DOE Joint Genome Institute"/>
            <person name="Smith K."/>
            <person name="Pendleton A."/>
            <person name="Kubisiak T."/>
            <person name="Anderson C."/>
            <person name="Salamov A."/>
            <person name="Aerts A."/>
            <person name="Riley R."/>
            <person name="Clum A."/>
            <person name="Lindquist E."/>
            <person name="Ence D."/>
            <person name="Campbell M."/>
            <person name="Kronenberg Z."/>
            <person name="Feau N."/>
            <person name="Dhillon B."/>
            <person name="Hamelin R."/>
            <person name="Burleigh J."/>
            <person name="Smith J."/>
            <person name="Yandell M."/>
            <person name="Nelson C."/>
            <person name="Grigoriev I."/>
            <person name="Davis J."/>
        </authorList>
    </citation>
    <scope>NUCLEOTIDE SEQUENCE</scope>
    <source>
        <strain evidence="1">G11</strain>
    </source>
</reference>
<dbReference type="Proteomes" id="UP000886653">
    <property type="component" value="Unassembled WGS sequence"/>
</dbReference>
<dbReference type="PANTHER" id="PTHR46564">
    <property type="entry name" value="TRANSPOSASE"/>
    <property type="match status" value="1"/>
</dbReference>
<proteinExistence type="predicted"/>
<dbReference type="PANTHER" id="PTHR46564:SF1">
    <property type="entry name" value="TRANSPOSASE"/>
    <property type="match status" value="1"/>
</dbReference>
<gene>
    <name evidence="1" type="ORF">CROQUDRAFT_13909</name>
</gene>
<dbReference type="OrthoDB" id="2142724at2759"/>
<name>A0A9P6THG1_9BASI</name>
<accession>A0A9P6THG1</accession>
<feature type="non-terminal residue" evidence="1">
    <location>
        <position position="70"/>
    </location>
</feature>
<comment type="caution">
    <text evidence="1">The sequence shown here is derived from an EMBL/GenBank/DDBJ whole genome shotgun (WGS) entry which is preliminary data.</text>
</comment>
<feature type="non-terminal residue" evidence="1">
    <location>
        <position position="1"/>
    </location>
</feature>
<organism evidence="1 2">
    <name type="scientific">Cronartium quercuum f. sp. fusiforme G11</name>
    <dbReference type="NCBI Taxonomy" id="708437"/>
    <lineage>
        <taxon>Eukaryota</taxon>
        <taxon>Fungi</taxon>
        <taxon>Dikarya</taxon>
        <taxon>Basidiomycota</taxon>
        <taxon>Pucciniomycotina</taxon>
        <taxon>Pucciniomycetes</taxon>
        <taxon>Pucciniales</taxon>
        <taxon>Coleosporiaceae</taxon>
        <taxon>Cronartium</taxon>
    </lineage>
</organism>
<evidence type="ECO:0000313" key="1">
    <source>
        <dbReference type="EMBL" id="KAG0152467.1"/>
    </source>
</evidence>
<keyword evidence="2" id="KW-1185">Reference proteome</keyword>